<accession>A0AAV3UEE8</accession>
<name>A0AAV3UEE8_9EURY</name>
<evidence type="ECO:0000313" key="1">
    <source>
        <dbReference type="EMBL" id="GAA5045732.1"/>
    </source>
</evidence>
<gene>
    <name evidence="1" type="ORF">GCM10025751_14040</name>
</gene>
<organism evidence="1 2">
    <name type="scientific">Haladaptatus pallidirubidus</name>
    <dbReference type="NCBI Taxonomy" id="1008152"/>
    <lineage>
        <taxon>Archaea</taxon>
        <taxon>Methanobacteriati</taxon>
        <taxon>Methanobacteriota</taxon>
        <taxon>Stenosarchaea group</taxon>
        <taxon>Halobacteria</taxon>
        <taxon>Halobacteriales</taxon>
        <taxon>Haladaptataceae</taxon>
        <taxon>Haladaptatus</taxon>
    </lineage>
</organism>
<protein>
    <recommendedName>
        <fullName evidence="3">HTH HARE-type domain-containing protein</fullName>
    </recommendedName>
</protein>
<comment type="caution">
    <text evidence="1">The sequence shown here is derived from an EMBL/GenBank/DDBJ whole genome shotgun (WGS) entry which is preliminary data.</text>
</comment>
<dbReference type="AlphaFoldDB" id="A0AAV3UEE8"/>
<evidence type="ECO:0008006" key="3">
    <source>
        <dbReference type="Google" id="ProtNLM"/>
    </source>
</evidence>
<dbReference type="Proteomes" id="UP001501729">
    <property type="component" value="Unassembled WGS sequence"/>
</dbReference>
<evidence type="ECO:0000313" key="2">
    <source>
        <dbReference type="Proteomes" id="UP001501729"/>
    </source>
</evidence>
<dbReference type="RefSeq" id="WP_227776188.1">
    <property type="nucleotide sequence ID" value="NZ_BAABKX010000001.1"/>
</dbReference>
<proteinExistence type="predicted"/>
<reference evidence="1 2" key="1">
    <citation type="journal article" date="2019" name="Int. J. Syst. Evol. Microbiol.">
        <title>The Global Catalogue of Microorganisms (GCM) 10K type strain sequencing project: providing services to taxonomists for standard genome sequencing and annotation.</title>
        <authorList>
            <consortium name="The Broad Institute Genomics Platform"/>
            <consortium name="The Broad Institute Genome Sequencing Center for Infectious Disease"/>
            <person name="Wu L."/>
            <person name="Ma J."/>
        </authorList>
    </citation>
    <scope>NUCLEOTIDE SEQUENCE [LARGE SCALE GENOMIC DNA]</scope>
    <source>
        <strain evidence="1 2">JCM 17504</strain>
    </source>
</reference>
<dbReference type="EMBL" id="BAABKX010000001">
    <property type="protein sequence ID" value="GAA5045732.1"/>
    <property type="molecule type" value="Genomic_DNA"/>
</dbReference>
<dbReference type="GeneID" id="68611991"/>
<keyword evidence="2" id="KW-1185">Reference proteome</keyword>
<sequence length="83" mass="9321">MYARGQEFDRIQAVIADAGADRPLTAREILTLLDEYEENLDGNHGGKFESAHEVATVLGRQAQHGDVTVIRSSPYRYQFGERL</sequence>